<keyword evidence="10 14" id="KW-0560">Oxidoreductase</keyword>
<evidence type="ECO:0000313" key="18">
    <source>
        <dbReference type="Proteomes" id="UP001347796"/>
    </source>
</evidence>
<evidence type="ECO:0000256" key="9">
    <source>
        <dbReference type="ARBA" id="ARBA00022857"/>
    </source>
</evidence>
<evidence type="ECO:0000259" key="15">
    <source>
        <dbReference type="Pfam" id="PF03807"/>
    </source>
</evidence>
<dbReference type="Gene3D" id="3.40.50.720">
    <property type="entry name" value="NAD(P)-binding Rossmann-like Domain"/>
    <property type="match status" value="1"/>
</dbReference>
<dbReference type="NCBIfam" id="TIGR00112">
    <property type="entry name" value="proC"/>
    <property type="match status" value="1"/>
</dbReference>
<proteinExistence type="inferred from homology"/>
<organism evidence="17 18">
    <name type="scientific">Patella caerulea</name>
    <name type="common">Rayed Mediterranean limpet</name>
    <dbReference type="NCBI Taxonomy" id="87958"/>
    <lineage>
        <taxon>Eukaryota</taxon>
        <taxon>Metazoa</taxon>
        <taxon>Spiralia</taxon>
        <taxon>Lophotrochozoa</taxon>
        <taxon>Mollusca</taxon>
        <taxon>Gastropoda</taxon>
        <taxon>Patellogastropoda</taxon>
        <taxon>Patelloidea</taxon>
        <taxon>Patellidae</taxon>
        <taxon>Patella</taxon>
    </lineage>
</organism>
<evidence type="ECO:0000256" key="12">
    <source>
        <dbReference type="ARBA" id="ARBA00052690"/>
    </source>
</evidence>
<dbReference type="GO" id="GO:0005737">
    <property type="term" value="C:cytoplasm"/>
    <property type="evidence" value="ECO:0007669"/>
    <property type="project" value="UniProtKB-SubCell"/>
</dbReference>
<dbReference type="FunFam" id="1.10.3730.10:FF:000001">
    <property type="entry name" value="Pyrroline-5-carboxylate reductase"/>
    <property type="match status" value="1"/>
</dbReference>
<dbReference type="Pfam" id="PF14748">
    <property type="entry name" value="P5CR_dimer"/>
    <property type="match status" value="1"/>
</dbReference>
<evidence type="ECO:0000256" key="14">
    <source>
        <dbReference type="RuleBase" id="RU003903"/>
    </source>
</evidence>
<feature type="binding site" evidence="13">
    <location>
        <position position="71"/>
    </location>
    <ligand>
        <name>NADPH</name>
        <dbReference type="ChEBI" id="CHEBI:57783"/>
    </ligand>
</feature>
<evidence type="ECO:0000256" key="13">
    <source>
        <dbReference type="PIRSR" id="PIRSR000193-1"/>
    </source>
</evidence>
<dbReference type="Gene3D" id="1.10.3730.10">
    <property type="entry name" value="ProC C-terminal domain-like"/>
    <property type="match status" value="1"/>
</dbReference>
<dbReference type="InterPro" id="IPR036291">
    <property type="entry name" value="NAD(P)-bd_dom_sf"/>
</dbReference>
<dbReference type="FunFam" id="3.40.50.720:FF:000190">
    <property type="entry name" value="Pyrroline-5-carboxylate reductase"/>
    <property type="match status" value="1"/>
</dbReference>
<dbReference type="PANTHER" id="PTHR11645">
    <property type="entry name" value="PYRROLINE-5-CARBOXYLATE REDUCTASE"/>
    <property type="match status" value="1"/>
</dbReference>
<dbReference type="HAMAP" id="MF_01925">
    <property type="entry name" value="P5C_reductase"/>
    <property type="match status" value="1"/>
</dbReference>
<evidence type="ECO:0000313" key="17">
    <source>
        <dbReference type="EMBL" id="KAK6167577.1"/>
    </source>
</evidence>
<keyword evidence="6" id="KW-0963">Cytoplasm</keyword>
<dbReference type="InterPro" id="IPR029036">
    <property type="entry name" value="P5CR_dimer"/>
</dbReference>
<feature type="binding site" evidence="13">
    <location>
        <begin position="23"/>
        <end position="28"/>
    </location>
    <ligand>
        <name>NADP(+)</name>
        <dbReference type="ChEBI" id="CHEBI:58349"/>
    </ligand>
</feature>
<comment type="subcellular location">
    <subcellularLocation>
        <location evidence="1">Cytoplasm</location>
    </subcellularLocation>
</comment>
<evidence type="ECO:0000256" key="4">
    <source>
        <dbReference type="ARBA" id="ARBA00012855"/>
    </source>
</evidence>
<dbReference type="InterPro" id="IPR028939">
    <property type="entry name" value="P5C_Rdtase_cat_N"/>
</dbReference>
<dbReference type="AlphaFoldDB" id="A0AAN8FZS9"/>
<feature type="binding site" evidence="13">
    <location>
        <begin position="84"/>
        <end position="87"/>
    </location>
    <ligand>
        <name>NADP(+)</name>
        <dbReference type="ChEBI" id="CHEBI:58349"/>
    </ligand>
</feature>
<sequence>MSTQMATGLSKSAITENIMVGFIGAGRMAQAMAKGFISSGLVRAGNITASDNNQQCLQILQDLGANTTRKNQEVVTKSDLVVLAVKPHIVQPVLREVAPIVKSDTLFVSIAAGVTIESIESNLPAGTRVVRVMPNTPALVSAGASVLTKGTTASDTDSELVKALLSSIGICEEGSESYLDAVTGLSGSGPAYAFVAIEAMADGGVKQGLPRELALKLAAQTLLGAAKMVLETGKHPGQLKDEVCSPGGTTIEAIASLEKSGFRGALIDAVEVATLRAHALGAKK</sequence>
<feature type="domain" description="Pyrroline-5-carboxylate reductase dimerisation" evidence="16">
    <location>
        <begin position="176"/>
        <end position="279"/>
    </location>
</feature>
<evidence type="ECO:0000256" key="1">
    <source>
        <dbReference type="ARBA" id="ARBA00004496"/>
    </source>
</evidence>
<dbReference type="GO" id="GO:0055129">
    <property type="term" value="P:L-proline biosynthetic process"/>
    <property type="evidence" value="ECO:0007669"/>
    <property type="project" value="TreeGrafter"/>
</dbReference>
<dbReference type="GO" id="GO:0004735">
    <property type="term" value="F:pyrroline-5-carboxylate reductase activity"/>
    <property type="evidence" value="ECO:0007669"/>
    <property type="project" value="UniProtKB-EC"/>
</dbReference>
<evidence type="ECO:0000256" key="10">
    <source>
        <dbReference type="ARBA" id="ARBA00023002"/>
    </source>
</evidence>
<dbReference type="PIRSF" id="PIRSF000193">
    <property type="entry name" value="Pyrrol-5-carb_rd"/>
    <property type="match status" value="1"/>
</dbReference>
<comment type="catalytic activity">
    <reaction evidence="11">
        <text>L-proline + NAD(+) = (S)-1-pyrroline-5-carboxylate + NADH + 2 H(+)</text>
        <dbReference type="Rhea" id="RHEA:14105"/>
        <dbReference type="ChEBI" id="CHEBI:15378"/>
        <dbReference type="ChEBI" id="CHEBI:17388"/>
        <dbReference type="ChEBI" id="CHEBI:57540"/>
        <dbReference type="ChEBI" id="CHEBI:57945"/>
        <dbReference type="ChEBI" id="CHEBI:60039"/>
        <dbReference type="EC" id="1.5.1.2"/>
    </reaction>
</comment>
<evidence type="ECO:0000256" key="6">
    <source>
        <dbReference type="ARBA" id="ARBA00022490"/>
    </source>
</evidence>
<dbReference type="InterPro" id="IPR000304">
    <property type="entry name" value="Pyrroline-COOH_reductase"/>
</dbReference>
<dbReference type="PANTHER" id="PTHR11645:SF62">
    <property type="entry name" value="PYRROLINE-5-CARBOXYLATE REDUCTASE"/>
    <property type="match status" value="1"/>
</dbReference>
<dbReference type="InterPro" id="IPR053790">
    <property type="entry name" value="P5CR-like_CS"/>
</dbReference>
<comment type="caution">
    <text evidence="17">The sequence shown here is derived from an EMBL/GenBank/DDBJ whole genome shotgun (WGS) entry which is preliminary data.</text>
</comment>
<evidence type="ECO:0000256" key="7">
    <source>
        <dbReference type="ARBA" id="ARBA00022605"/>
    </source>
</evidence>
<accession>A0AAN8FZS9</accession>
<dbReference type="EC" id="1.5.1.2" evidence="4 14"/>
<comment type="catalytic activity">
    <reaction evidence="12 14">
        <text>L-proline + NADP(+) = (S)-1-pyrroline-5-carboxylate + NADPH + 2 H(+)</text>
        <dbReference type="Rhea" id="RHEA:14109"/>
        <dbReference type="ChEBI" id="CHEBI:15378"/>
        <dbReference type="ChEBI" id="CHEBI:17388"/>
        <dbReference type="ChEBI" id="CHEBI:57783"/>
        <dbReference type="ChEBI" id="CHEBI:58349"/>
        <dbReference type="ChEBI" id="CHEBI:60039"/>
        <dbReference type="EC" id="1.5.1.2"/>
    </reaction>
</comment>
<keyword evidence="7 14" id="KW-0028">Amino-acid biosynthesis</keyword>
<evidence type="ECO:0000256" key="5">
    <source>
        <dbReference type="ARBA" id="ARBA00021413"/>
    </source>
</evidence>
<protein>
    <recommendedName>
        <fullName evidence="5 14">Pyrroline-5-carboxylate reductase</fullName>
        <ecNumber evidence="4 14">1.5.1.2</ecNumber>
    </recommendedName>
</protein>
<gene>
    <name evidence="17" type="ORF">SNE40_021570</name>
</gene>
<dbReference type="Proteomes" id="UP001347796">
    <property type="component" value="Unassembled WGS sequence"/>
</dbReference>
<comment type="pathway">
    <text evidence="2 14">Amino-acid biosynthesis; L-proline biosynthesis; L-proline from L-glutamate 5-semialdehyde: step 1/1.</text>
</comment>
<reference evidence="17 18" key="1">
    <citation type="submission" date="2024-01" db="EMBL/GenBank/DDBJ databases">
        <title>The genome of the rayed Mediterranean limpet Patella caerulea (Linnaeus, 1758).</title>
        <authorList>
            <person name="Anh-Thu Weber A."/>
            <person name="Halstead-Nussloch G."/>
        </authorList>
    </citation>
    <scope>NUCLEOTIDE SEQUENCE [LARGE SCALE GENOMIC DNA]</scope>
    <source>
        <strain evidence="17">AATW-2023a</strain>
        <tissue evidence="17">Whole specimen</tissue>
    </source>
</reference>
<dbReference type="SUPFAM" id="SSF51735">
    <property type="entry name" value="NAD(P)-binding Rossmann-fold domains"/>
    <property type="match status" value="1"/>
</dbReference>
<dbReference type="InterPro" id="IPR008927">
    <property type="entry name" value="6-PGluconate_DH-like_C_sf"/>
</dbReference>
<evidence type="ECO:0000259" key="16">
    <source>
        <dbReference type="Pfam" id="PF14748"/>
    </source>
</evidence>
<dbReference type="Pfam" id="PF03807">
    <property type="entry name" value="F420_oxidored"/>
    <property type="match status" value="1"/>
</dbReference>
<comment type="similarity">
    <text evidence="3 14">Belongs to the pyrroline-5-carboxylate reductase family.</text>
</comment>
<dbReference type="SUPFAM" id="SSF48179">
    <property type="entry name" value="6-phosphogluconate dehydrogenase C-terminal domain-like"/>
    <property type="match status" value="1"/>
</dbReference>
<keyword evidence="8 14" id="KW-0641">Proline biosynthesis</keyword>
<evidence type="ECO:0000256" key="2">
    <source>
        <dbReference type="ARBA" id="ARBA00005205"/>
    </source>
</evidence>
<evidence type="ECO:0000256" key="3">
    <source>
        <dbReference type="ARBA" id="ARBA00005525"/>
    </source>
</evidence>
<dbReference type="EMBL" id="JAZGQO010000018">
    <property type="protein sequence ID" value="KAK6167577.1"/>
    <property type="molecule type" value="Genomic_DNA"/>
</dbReference>
<dbReference type="PROSITE" id="PS00521">
    <property type="entry name" value="P5CR"/>
    <property type="match status" value="1"/>
</dbReference>
<feature type="domain" description="Pyrroline-5-carboxylate reductase catalytic N-terminal" evidence="15">
    <location>
        <begin position="20"/>
        <end position="113"/>
    </location>
</feature>
<evidence type="ECO:0000256" key="11">
    <source>
        <dbReference type="ARBA" id="ARBA00050547"/>
    </source>
</evidence>
<name>A0AAN8FZS9_PATCE</name>
<keyword evidence="9 13" id="KW-0521">NADP</keyword>
<keyword evidence="18" id="KW-1185">Reference proteome</keyword>
<evidence type="ECO:0000256" key="8">
    <source>
        <dbReference type="ARBA" id="ARBA00022650"/>
    </source>
</evidence>